<evidence type="ECO:0000313" key="11">
    <source>
        <dbReference type="EMBL" id="CAD6189210.1"/>
    </source>
</evidence>
<sequence>MTEDMSSQFNTSNLETSTVSLLDILSTASPPALECLSCHPKAYFIIFGIIFSVIICVGVIGNVFIIFVIICDKKLMNSSVNQFLLNLAFADLGNLIFCSPDTILVLVDRGWLLPDFACHVLRFLQEYFLYASVLLQMAIGVERFLAICSPMRMQRFSTKTTVCVLVGVWCVAALFASPYFLYQGIVFHHFYFCFWKGISLSTRVYFKYCELIVLYAIPLVLLTSLYTVMCRVLWGKSTTIANHNQQEAILKLRRSVVKMLIISILLYFLCYTPIQVLFVMEKMLAVNVHLPQWLRLLLNVLSVMSSSTNPIVYIICCRHFRLRLHDAVAGVSSLCCYLLPTISHSEYECVEETMTTKLSRSPYVSFRINRRQASRNNLSTLL</sequence>
<comment type="similarity">
    <text evidence="8">Belongs to the G-protein coupled receptor 1 family.</text>
</comment>
<dbReference type="EMBL" id="CAJGYM010000010">
    <property type="protein sequence ID" value="CAD6189210.1"/>
    <property type="molecule type" value="Genomic_DNA"/>
</dbReference>
<evidence type="ECO:0000256" key="8">
    <source>
        <dbReference type="RuleBase" id="RU000688"/>
    </source>
</evidence>
<accession>A0A8S1H7L4</accession>
<name>A0A8S1H7L4_9PELO</name>
<evidence type="ECO:0000256" key="9">
    <source>
        <dbReference type="SAM" id="Phobius"/>
    </source>
</evidence>
<evidence type="ECO:0000256" key="6">
    <source>
        <dbReference type="ARBA" id="ARBA00023170"/>
    </source>
</evidence>
<evidence type="ECO:0000256" key="3">
    <source>
        <dbReference type="ARBA" id="ARBA00022989"/>
    </source>
</evidence>
<keyword evidence="2 8" id="KW-0812">Transmembrane</keyword>
<dbReference type="AlphaFoldDB" id="A0A8S1H7L4"/>
<evidence type="ECO:0000259" key="10">
    <source>
        <dbReference type="PROSITE" id="PS50262"/>
    </source>
</evidence>
<evidence type="ECO:0000256" key="2">
    <source>
        <dbReference type="ARBA" id="ARBA00022692"/>
    </source>
</evidence>
<dbReference type="Proteomes" id="UP000835052">
    <property type="component" value="Unassembled WGS sequence"/>
</dbReference>
<dbReference type="PROSITE" id="PS00237">
    <property type="entry name" value="G_PROTEIN_RECEP_F1_1"/>
    <property type="match status" value="1"/>
</dbReference>
<feature type="transmembrane region" description="Helical" evidence="9">
    <location>
        <begin position="127"/>
        <end position="148"/>
    </location>
</feature>
<evidence type="ECO:0000256" key="5">
    <source>
        <dbReference type="ARBA" id="ARBA00023136"/>
    </source>
</evidence>
<feature type="transmembrane region" description="Helical" evidence="9">
    <location>
        <begin position="83"/>
        <end position="107"/>
    </location>
</feature>
<evidence type="ECO:0000313" key="12">
    <source>
        <dbReference type="Proteomes" id="UP000835052"/>
    </source>
</evidence>
<evidence type="ECO:0000256" key="7">
    <source>
        <dbReference type="ARBA" id="ARBA00023224"/>
    </source>
</evidence>
<dbReference type="PRINTS" id="PR00237">
    <property type="entry name" value="GPCRRHODOPSN"/>
</dbReference>
<dbReference type="InterPro" id="IPR000276">
    <property type="entry name" value="GPCR_Rhodpsn"/>
</dbReference>
<dbReference type="CDD" id="cd00637">
    <property type="entry name" value="7tm_classA_rhodopsin-like"/>
    <property type="match status" value="1"/>
</dbReference>
<comment type="caution">
    <text evidence="11">The sequence shown here is derived from an EMBL/GenBank/DDBJ whole genome shotgun (WGS) entry which is preliminary data.</text>
</comment>
<dbReference type="GO" id="GO:0005886">
    <property type="term" value="C:plasma membrane"/>
    <property type="evidence" value="ECO:0007669"/>
    <property type="project" value="TreeGrafter"/>
</dbReference>
<dbReference type="Gene3D" id="1.20.1070.10">
    <property type="entry name" value="Rhodopsin 7-helix transmembrane proteins"/>
    <property type="match status" value="1"/>
</dbReference>
<dbReference type="SUPFAM" id="SSF81321">
    <property type="entry name" value="Family A G protein-coupled receptor-like"/>
    <property type="match status" value="1"/>
</dbReference>
<evidence type="ECO:0000256" key="4">
    <source>
        <dbReference type="ARBA" id="ARBA00023040"/>
    </source>
</evidence>
<gene>
    <name evidence="11" type="ORF">CAUJ_LOCUS5129</name>
</gene>
<reference evidence="11" key="1">
    <citation type="submission" date="2020-10" db="EMBL/GenBank/DDBJ databases">
        <authorList>
            <person name="Kikuchi T."/>
        </authorList>
    </citation>
    <scope>NUCLEOTIDE SEQUENCE</scope>
    <source>
        <strain evidence="11">NKZ352</strain>
    </source>
</reference>
<dbReference type="GO" id="GO:0004930">
    <property type="term" value="F:G protein-coupled receptor activity"/>
    <property type="evidence" value="ECO:0007669"/>
    <property type="project" value="UniProtKB-KW"/>
</dbReference>
<dbReference type="FunFam" id="1.20.1070.10:FF:000370">
    <property type="entry name" value="Neuropeptide receptor 15"/>
    <property type="match status" value="1"/>
</dbReference>
<dbReference type="PROSITE" id="PS50262">
    <property type="entry name" value="G_PROTEIN_RECEP_F1_2"/>
    <property type="match status" value="1"/>
</dbReference>
<keyword evidence="6 8" id="KW-0675">Receptor</keyword>
<keyword evidence="3 9" id="KW-1133">Transmembrane helix</keyword>
<proteinExistence type="inferred from homology"/>
<dbReference type="PANTHER" id="PTHR45695">
    <property type="entry name" value="LEUCOKININ RECEPTOR-RELATED"/>
    <property type="match status" value="1"/>
</dbReference>
<keyword evidence="5 9" id="KW-0472">Membrane</keyword>
<feature type="transmembrane region" description="Helical" evidence="9">
    <location>
        <begin position="255"/>
        <end position="274"/>
    </location>
</feature>
<keyword evidence="4 8" id="KW-0297">G-protein coupled receptor</keyword>
<comment type="subcellular location">
    <subcellularLocation>
        <location evidence="1">Membrane</location>
        <topology evidence="1">Multi-pass membrane protein</topology>
    </subcellularLocation>
</comment>
<feature type="domain" description="G-protein coupled receptors family 1 profile" evidence="10">
    <location>
        <begin position="61"/>
        <end position="313"/>
    </location>
</feature>
<dbReference type="OrthoDB" id="5981855at2759"/>
<dbReference type="InterPro" id="IPR017452">
    <property type="entry name" value="GPCR_Rhodpsn_7TM"/>
</dbReference>
<organism evidence="11 12">
    <name type="scientific">Caenorhabditis auriculariae</name>
    <dbReference type="NCBI Taxonomy" id="2777116"/>
    <lineage>
        <taxon>Eukaryota</taxon>
        <taxon>Metazoa</taxon>
        <taxon>Ecdysozoa</taxon>
        <taxon>Nematoda</taxon>
        <taxon>Chromadorea</taxon>
        <taxon>Rhabditida</taxon>
        <taxon>Rhabditina</taxon>
        <taxon>Rhabditomorpha</taxon>
        <taxon>Rhabditoidea</taxon>
        <taxon>Rhabditidae</taxon>
        <taxon>Peloderinae</taxon>
        <taxon>Caenorhabditis</taxon>
    </lineage>
</organism>
<dbReference type="PANTHER" id="PTHR45695:SF15">
    <property type="entry name" value="OPSIN RH2"/>
    <property type="match status" value="1"/>
</dbReference>
<feature type="transmembrane region" description="Helical" evidence="9">
    <location>
        <begin position="160"/>
        <end position="182"/>
    </location>
</feature>
<keyword evidence="12" id="KW-1185">Reference proteome</keyword>
<feature type="transmembrane region" description="Helical" evidence="9">
    <location>
        <begin position="42"/>
        <end position="71"/>
    </location>
</feature>
<dbReference type="Pfam" id="PF00001">
    <property type="entry name" value="7tm_1"/>
    <property type="match status" value="1"/>
</dbReference>
<feature type="transmembrane region" description="Helical" evidence="9">
    <location>
        <begin position="294"/>
        <end position="316"/>
    </location>
</feature>
<keyword evidence="7 8" id="KW-0807">Transducer</keyword>
<evidence type="ECO:0000256" key="1">
    <source>
        <dbReference type="ARBA" id="ARBA00004141"/>
    </source>
</evidence>
<feature type="transmembrane region" description="Helical" evidence="9">
    <location>
        <begin position="212"/>
        <end position="234"/>
    </location>
</feature>
<protein>
    <recommendedName>
        <fullName evidence="10">G-protein coupled receptors family 1 profile domain-containing protein</fullName>
    </recommendedName>
</protein>